<dbReference type="PANTHER" id="PTHR38847:SF1">
    <property type="entry name" value="PSEUDOURIDINE SYNTHASE RSUA_RLUA-LIKE DOMAIN-CONTAINING PROTEIN"/>
    <property type="match status" value="1"/>
</dbReference>
<evidence type="ECO:0000313" key="3">
    <source>
        <dbReference type="Proteomes" id="UP001301958"/>
    </source>
</evidence>
<proteinExistence type="predicted"/>
<evidence type="ECO:0008006" key="4">
    <source>
        <dbReference type="Google" id="ProtNLM"/>
    </source>
</evidence>
<dbReference type="InterPro" id="IPR025649">
    <property type="entry name" value="DUF4360"/>
</dbReference>
<keyword evidence="1" id="KW-0732">Signal</keyword>
<gene>
    <name evidence="2" type="ORF">QBC38DRAFT_404415</name>
</gene>
<dbReference type="PANTHER" id="PTHR38847">
    <property type="match status" value="1"/>
</dbReference>
<dbReference type="AlphaFoldDB" id="A0AAN6YK58"/>
<feature type="chain" id="PRO_5043055421" description="Secreted protein" evidence="1">
    <location>
        <begin position="19"/>
        <end position="206"/>
    </location>
</feature>
<accession>A0AAN6YK58</accession>
<organism evidence="2 3">
    <name type="scientific">Podospora fimiseda</name>
    <dbReference type="NCBI Taxonomy" id="252190"/>
    <lineage>
        <taxon>Eukaryota</taxon>
        <taxon>Fungi</taxon>
        <taxon>Dikarya</taxon>
        <taxon>Ascomycota</taxon>
        <taxon>Pezizomycotina</taxon>
        <taxon>Sordariomycetes</taxon>
        <taxon>Sordariomycetidae</taxon>
        <taxon>Sordariales</taxon>
        <taxon>Podosporaceae</taxon>
        <taxon>Podospora</taxon>
    </lineage>
</organism>
<protein>
    <recommendedName>
        <fullName evidence="4">Secreted protein</fullName>
    </recommendedName>
</protein>
<evidence type="ECO:0000256" key="1">
    <source>
        <dbReference type="SAM" id="SignalP"/>
    </source>
</evidence>
<reference evidence="2" key="1">
    <citation type="journal article" date="2023" name="Mol. Phylogenet. Evol.">
        <title>Genome-scale phylogeny and comparative genomics of the fungal order Sordariales.</title>
        <authorList>
            <person name="Hensen N."/>
            <person name="Bonometti L."/>
            <person name="Westerberg I."/>
            <person name="Brannstrom I.O."/>
            <person name="Guillou S."/>
            <person name="Cros-Aarteil S."/>
            <person name="Calhoun S."/>
            <person name="Haridas S."/>
            <person name="Kuo A."/>
            <person name="Mondo S."/>
            <person name="Pangilinan J."/>
            <person name="Riley R."/>
            <person name="LaButti K."/>
            <person name="Andreopoulos B."/>
            <person name="Lipzen A."/>
            <person name="Chen C."/>
            <person name="Yan M."/>
            <person name="Daum C."/>
            <person name="Ng V."/>
            <person name="Clum A."/>
            <person name="Steindorff A."/>
            <person name="Ohm R.A."/>
            <person name="Martin F."/>
            <person name="Silar P."/>
            <person name="Natvig D.O."/>
            <person name="Lalanne C."/>
            <person name="Gautier V."/>
            <person name="Ament-Velasquez S.L."/>
            <person name="Kruys A."/>
            <person name="Hutchinson M.I."/>
            <person name="Powell A.J."/>
            <person name="Barry K."/>
            <person name="Miller A.N."/>
            <person name="Grigoriev I.V."/>
            <person name="Debuchy R."/>
            <person name="Gladieux P."/>
            <person name="Hiltunen Thoren M."/>
            <person name="Johannesson H."/>
        </authorList>
    </citation>
    <scope>NUCLEOTIDE SEQUENCE</scope>
    <source>
        <strain evidence="2">CBS 990.96</strain>
    </source>
</reference>
<feature type="signal peptide" evidence="1">
    <location>
        <begin position="1"/>
        <end position="18"/>
    </location>
</feature>
<sequence>MHLLQVVPLFAGLAASLAIEPRQATGPAGVQIASIAFSGTGCSTQTLPASILTNSTDVPVPQTTWVAESGKDNTRVVPTNLNCQIIIRVNHPAGWQYSLVKADYYGRVKLPANTEAASKTTYSFSGNSQTRTSQYYFDGPFDGIYFRNDRYTGTNRQWSPCGTGSSLNITSEVRVGPLGSGNTRPTSMDIFNLLGGKIGLNWQTCR</sequence>
<evidence type="ECO:0000313" key="2">
    <source>
        <dbReference type="EMBL" id="KAK4220789.1"/>
    </source>
</evidence>
<name>A0AAN6YK58_9PEZI</name>
<reference evidence="2" key="2">
    <citation type="submission" date="2023-05" db="EMBL/GenBank/DDBJ databases">
        <authorList>
            <consortium name="Lawrence Berkeley National Laboratory"/>
            <person name="Steindorff A."/>
            <person name="Hensen N."/>
            <person name="Bonometti L."/>
            <person name="Westerberg I."/>
            <person name="Brannstrom I.O."/>
            <person name="Guillou S."/>
            <person name="Cros-Aarteil S."/>
            <person name="Calhoun S."/>
            <person name="Haridas S."/>
            <person name="Kuo A."/>
            <person name="Mondo S."/>
            <person name="Pangilinan J."/>
            <person name="Riley R."/>
            <person name="Labutti K."/>
            <person name="Andreopoulos B."/>
            <person name="Lipzen A."/>
            <person name="Chen C."/>
            <person name="Yanf M."/>
            <person name="Daum C."/>
            <person name="Ng V."/>
            <person name="Clum A."/>
            <person name="Ohm R."/>
            <person name="Martin F."/>
            <person name="Silar P."/>
            <person name="Natvig D."/>
            <person name="Lalanne C."/>
            <person name="Gautier V."/>
            <person name="Ament-Velasquez S.L."/>
            <person name="Kruys A."/>
            <person name="Hutchinson M.I."/>
            <person name="Powell A.J."/>
            <person name="Barry K."/>
            <person name="Miller A.N."/>
            <person name="Grigoriev I.V."/>
            <person name="Debuchy R."/>
            <person name="Gladieux P."/>
            <person name="Thoren M.H."/>
            <person name="Johannesson H."/>
        </authorList>
    </citation>
    <scope>NUCLEOTIDE SEQUENCE</scope>
    <source>
        <strain evidence="2">CBS 990.96</strain>
    </source>
</reference>
<comment type="caution">
    <text evidence="2">The sequence shown here is derived from an EMBL/GenBank/DDBJ whole genome shotgun (WGS) entry which is preliminary data.</text>
</comment>
<dbReference type="Pfam" id="PF14273">
    <property type="entry name" value="DUF4360"/>
    <property type="match status" value="1"/>
</dbReference>
<dbReference type="Proteomes" id="UP001301958">
    <property type="component" value="Unassembled WGS sequence"/>
</dbReference>
<keyword evidence="3" id="KW-1185">Reference proteome</keyword>
<dbReference type="EMBL" id="MU865640">
    <property type="protein sequence ID" value="KAK4220789.1"/>
    <property type="molecule type" value="Genomic_DNA"/>
</dbReference>